<sequence>MAGREEEIAGLHMRLASATAARPKLPAATASSIPVACLKAAEKTVHYPLLILDLLIEQILKP</sequence>
<protein>
    <submittedName>
        <fullName evidence="1">Uncharacterized protein</fullName>
    </submittedName>
</protein>
<organism evidence="1 2">
    <name type="scientific">Rhizobium fabae</name>
    <dbReference type="NCBI Taxonomy" id="573179"/>
    <lineage>
        <taxon>Bacteria</taxon>
        <taxon>Pseudomonadati</taxon>
        <taxon>Pseudomonadota</taxon>
        <taxon>Alphaproteobacteria</taxon>
        <taxon>Hyphomicrobiales</taxon>
        <taxon>Rhizobiaceae</taxon>
        <taxon>Rhizobium/Agrobacterium group</taxon>
        <taxon>Rhizobium</taxon>
    </lineage>
</organism>
<accession>A0ABY0BGN8</accession>
<dbReference type="Proteomes" id="UP000272004">
    <property type="component" value="Unassembled WGS sequence"/>
</dbReference>
<name>A0ABY0BGN8_9HYPH</name>
<evidence type="ECO:0000313" key="2">
    <source>
        <dbReference type="Proteomes" id="UP000272004"/>
    </source>
</evidence>
<reference evidence="1 2" key="1">
    <citation type="submission" date="2018-11" db="EMBL/GenBank/DDBJ databases">
        <authorList>
            <person name="Huo Y."/>
        </authorList>
    </citation>
    <scope>NUCLEOTIDE SEQUENCE [LARGE SCALE GENOMIC DNA]</scope>
    <source>
        <strain evidence="1 2">CCBAU 33202</strain>
    </source>
</reference>
<proteinExistence type="predicted"/>
<comment type="caution">
    <text evidence="1">The sequence shown here is derived from an EMBL/GenBank/DDBJ whole genome shotgun (WGS) entry which is preliminary data.</text>
</comment>
<gene>
    <name evidence="1" type="ORF">EFB14_02735</name>
</gene>
<keyword evidence="2" id="KW-1185">Reference proteome</keyword>
<evidence type="ECO:0000313" key="1">
    <source>
        <dbReference type="EMBL" id="RUM16254.1"/>
    </source>
</evidence>
<dbReference type="EMBL" id="RJJU01000002">
    <property type="protein sequence ID" value="RUM16254.1"/>
    <property type="molecule type" value="Genomic_DNA"/>
</dbReference>